<evidence type="ECO:0000256" key="1">
    <source>
        <dbReference type="SAM" id="MobiDB-lite"/>
    </source>
</evidence>
<evidence type="ECO:0000313" key="2">
    <source>
        <dbReference type="EMBL" id="KAK3391355.1"/>
    </source>
</evidence>
<keyword evidence="3" id="KW-1185">Reference proteome</keyword>
<reference evidence="2" key="1">
    <citation type="journal article" date="2023" name="Mol. Phylogenet. Evol.">
        <title>Genome-scale phylogeny and comparative genomics of the fungal order Sordariales.</title>
        <authorList>
            <person name="Hensen N."/>
            <person name="Bonometti L."/>
            <person name="Westerberg I."/>
            <person name="Brannstrom I.O."/>
            <person name="Guillou S."/>
            <person name="Cros-Aarteil S."/>
            <person name="Calhoun S."/>
            <person name="Haridas S."/>
            <person name="Kuo A."/>
            <person name="Mondo S."/>
            <person name="Pangilinan J."/>
            <person name="Riley R."/>
            <person name="LaButti K."/>
            <person name="Andreopoulos B."/>
            <person name="Lipzen A."/>
            <person name="Chen C."/>
            <person name="Yan M."/>
            <person name="Daum C."/>
            <person name="Ng V."/>
            <person name="Clum A."/>
            <person name="Steindorff A."/>
            <person name="Ohm R.A."/>
            <person name="Martin F."/>
            <person name="Silar P."/>
            <person name="Natvig D.O."/>
            <person name="Lalanne C."/>
            <person name="Gautier V."/>
            <person name="Ament-Velasquez S.L."/>
            <person name="Kruys A."/>
            <person name="Hutchinson M.I."/>
            <person name="Powell A.J."/>
            <person name="Barry K."/>
            <person name="Miller A.N."/>
            <person name="Grigoriev I.V."/>
            <person name="Debuchy R."/>
            <person name="Gladieux P."/>
            <person name="Hiltunen Thoren M."/>
            <person name="Johannesson H."/>
        </authorList>
    </citation>
    <scope>NUCLEOTIDE SEQUENCE</scope>
    <source>
        <strain evidence="2">FGSC 1904</strain>
    </source>
</reference>
<protein>
    <submittedName>
        <fullName evidence="2">Uncharacterized protein</fullName>
    </submittedName>
</protein>
<feature type="region of interest" description="Disordered" evidence="1">
    <location>
        <begin position="110"/>
        <end position="132"/>
    </location>
</feature>
<sequence length="132" mass="14933">MASPTPLLPSHMRSTTSNVNDDQDSVSSSSIPKTVLRTTVYYFRAILRFIFILDGGGERVTWGIWEGSPAHLDEGREACDCDRCEEWKRRRDERRARAKAEDELPCEYHDDEDLTAEAGSGTGLGRRASCHW</sequence>
<feature type="compositionally biased region" description="Low complexity" evidence="1">
    <location>
        <begin position="17"/>
        <end position="30"/>
    </location>
</feature>
<reference evidence="2" key="2">
    <citation type="submission" date="2023-07" db="EMBL/GenBank/DDBJ databases">
        <authorList>
            <consortium name="Lawrence Berkeley National Laboratory"/>
            <person name="Haridas S."/>
            <person name="Hensen N."/>
            <person name="Bonometti L."/>
            <person name="Westerberg I."/>
            <person name="Brannstrom I.O."/>
            <person name="Guillou S."/>
            <person name="Cros-Aarteil S."/>
            <person name="Calhoun S."/>
            <person name="Kuo A."/>
            <person name="Mondo S."/>
            <person name="Pangilinan J."/>
            <person name="Riley R."/>
            <person name="LaButti K."/>
            <person name="Andreopoulos B."/>
            <person name="Lipzen A."/>
            <person name="Chen C."/>
            <person name="Yanf M."/>
            <person name="Daum C."/>
            <person name="Ng V."/>
            <person name="Clum A."/>
            <person name="Steindorff A."/>
            <person name="Ohm R."/>
            <person name="Martin F."/>
            <person name="Silar P."/>
            <person name="Natvig D."/>
            <person name="Lalanne C."/>
            <person name="Gautier V."/>
            <person name="Ament-velasquez S.L."/>
            <person name="Kruys A."/>
            <person name="Hutchinson M.I."/>
            <person name="Powell A.J."/>
            <person name="Barry K."/>
            <person name="Miller A.N."/>
            <person name="Grigoriev I.V."/>
            <person name="Debuchy R."/>
            <person name="Gladieux P."/>
            <person name="Thoren M.H."/>
            <person name="Johannesson H."/>
        </authorList>
    </citation>
    <scope>NUCLEOTIDE SEQUENCE</scope>
    <source>
        <strain evidence="2">FGSC 1904</strain>
    </source>
</reference>
<evidence type="ECO:0000313" key="3">
    <source>
        <dbReference type="Proteomes" id="UP001281003"/>
    </source>
</evidence>
<comment type="caution">
    <text evidence="2">The sequence shown here is derived from an EMBL/GenBank/DDBJ whole genome shotgun (WGS) entry which is preliminary data.</text>
</comment>
<dbReference type="Proteomes" id="UP001281003">
    <property type="component" value="Unassembled WGS sequence"/>
</dbReference>
<organism evidence="2 3">
    <name type="scientific">Sordaria brevicollis</name>
    <dbReference type="NCBI Taxonomy" id="83679"/>
    <lineage>
        <taxon>Eukaryota</taxon>
        <taxon>Fungi</taxon>
        <taxon>Dikarya</taxon>
        <taxon>Ascomycota</taxon>
        <taxon>Pezizomycotina</taxon>
        <taxon>Sordariomycetes</taxon>
        <taxon>Sordariomycetidae</taxon>
        <taxon>Sordariales</taxon>
        <taxon>Sordariaceae</taxon>
        <taxon>Sordaria</taxon>
    </lineage>
</organism>
<accession>A0AAE0P166</accession>
<feature type="region of interest" description="Disordered" evidence="1">
    <location>
        <begin position="1"/>
        <end position="30"/>
    </location>
</feature>
<gene>
    <name evidence="2" type="ORF">B0T20DRAFT_396844</name>
</gene>
<dbReference type="AlphaFoldDB" id="A0AAE0P166"/>
<dbReference type="EMBL" id="JAUTDP010000013">
    <property type="protein sequence ID" value="KAK3391355.1"/>
    <property type="molecule type" value="Genomic_DNA"/>
</dbReference>
<proteinExistence type="predicted"/>
<name>A0AAE0P166_SORBR</name>